<protein>
    <submittedName>
        <fullName evidence="1">1334_t:CDS:1</fullName>
    </submittedName>
</protein>
<keyword evidence="2" id="KW-1185">Reference proteome</keyword>
<comment type="caution">
    <text evidence="1">The sequence shown here is derived from an EMBL/GenBank/DDBJ whole genome shotgun (WGS) entry which is preliminary data.</text>
</comment>
<dbReference type="EMBL" id="CAJVPT010001955">
    <property type="protein sequence ID" value="CAG8471640.1"/>
    <property type="molecule type" value="Genomic_DNA"/>
</dbReference>
<dbReference type="Proteomes" id="UP000789525">
    <property type="component" value="Unassembled WGS sequence"/>
</dbReference>
<accession>A0ACA9KH45</accession>
<sequence>MAHNQTSTSIDMQDFVVWTTASPTTFNYLSFLRHIDLNDLFLALTDGVKYLRTKQDLNFVIASQHSTSQLKNGGNWENEVIQEMARDICKLLVLHCSNMRDMSIDMANRKWSSDSYRCSSIPNISFWITCREIPDELLLIPTYRGADNCLSQLVEFYWGATHWTSEFLVALSKVSRRLRKIVINMSNFGRNESNEHARNMGKLINAQTALQDIQFIKCKPRVLPAIMFGLRSQQKTLRRFYFQGMVKDWSVFSELVHLTNLQEMSFVQANFRCSEVEMISASHFPKLTKLVFNVAWFRFPIIIPEIIIKNSGKKITTFSLPQYYYPSCDDFVPTVALSVAKYCPNLVHFEYFAKKKEFPQLVLLFASCPLLEKVMIAGCDEEADDLLLQLANHELPNLSEFGIAAQWTFSPLSLETFFVKSKAPLKSFSVSLSSCFADEHMNVVLRCFGDALTRVHVETSREISKKTVTKANKHIHDFSYKMIEIFEPGLLCR</sequence>
<reference evidence="1" key="1">
    <citation type="submission" date="2021-06" db="EMBL/GenBank/DDBJ databases">
        <authorList>
            <person name="Kallberg Y."/>
            <person name="Tangrot J."/>
            <person name="Rosling A."/>
        </authorList>
    </citation>
    <scope>NUCLEOTIDE SEQUENCE</scope>
    <source>
        <strain evidence="1">CL356</strain>
    </source>
</reference>
<gene>
    <name evidence="1" type="ORF">ACOLOM_LOCUS1613</name>
</gene>
<name>A0ACA9KH45_9GLOM</name>
<proteinExistence type="predicted"/>
<organism evidence="1 2">
    <name type="scientific">Acaulospora colombiana</name>
    <dbReference type="NCBI Taxonomy" id="27376"/>
    <lineage>
        <taxon>Eukaryota</taxon>
        <taxon>Fungi</taxon>
        <taxon>Fungi incertae sedis</taxon>
        <taxon>Mucoromycota</taxon>
        <taxon>Glomeromycotina</taxon>
        <taxon>Glomeromycetes</taxon>
        <taxon>Diversisporales</taxon>
        <taxon>Acaulosporaceae</taxon>
        <taxon>Acaulospora</taxon>
    </lineage>
</organism>
<evidence type="ECO:0000313" key="2">
    <source>
        <dbReference type="Proteomes" id="UP000789525"/>
    </source>
</evidence>
<evidence type="ECO:0000313" key="1">
    <source>
        <dbReference type="EMBL" id="CAG8471640.1"/>
    </source>
</evidence>